<sequence length="115" mass="12685">MTTITFNSVDEAIQYAFSEIKKLTEVSVELRGQIEAHRYATHALALCLQETSGFSPEVLSAAFAKTSQIVRDATAKYEDPTSKLQYGEVLKELDRLAKQMASPRPTFTVIEGGKA</sequence>
<comment type="caution">
    <text evidence="1">The sequence shown here is derived from an EMBL/GenBank/DDBJ whole genome shotgun (WGS) entry which is preliminary data.</text>
</comment>
<keyword evidence="2" id="KW-1185">Reference proteome</keyword>
<reference evidence="1" key="1">
    <citation type="submission" date="2022-03" db="EMBL/GenBank/DDBJ databases">
        <title>The complete genome sequence of a Methyloterrigena soli.</title>
        <authorList>
            <person name="Zi Z."/>
        </authorList>
    </citation>
    <scope>NUCLEOTIDE SEQUENCE</scope>
    <source>
        <strain evidence="1">M48</strain>
    </source>
</reference>
<name>A0AA41QJ15_9HYPH</name>
<dbReference type="RefSeq" id="WP_281734879.1">
    <property type="nucleotide sequence ID" value="NZ_JAKETQ010000001.1"/>
</dbReference>
<dbReference type="EMBL" id="JALAZD010000001">
    <property type="protein sequence ID" value="MCI0125737.1"/>
    <property type="molecule type" value="Genomic_DNA"/>
</dbReference>
<accession>A0AA41QJ15</accession>
<protein>
    <submittedName>
        <fullName evidence="1">Uncharacterized protein</fullName>
    </submittedName>
</protein>
<dbReference type="Proteomes" id="UP001156140">
    <property type="component" value="Unassembled WGS sequence"/>
</dbReference>
<proteinExistence type="predicted"/>
<evidence type="ECO:0000313" key="1">
    <source>
        <dbReference type="EMBL" id="MCI0125737.1"/>
    </source>
</evidence>
<dbReference type="AlphaFoldDB" id="A0AA41QJ15"/>
<organism evidence="1 2">
    <name type="scientific">Paradevosia shaoguanensis</name>
    <dbReference type="NCBI Taxonomy" id="1335043"/>
    <lineage>
        <taxon>Bacteria</taxon>
        <taxon>Pseudomonadati</taxon>
        <taxon>Pseudomonadota</taxon>
        <taxon>Alphaproteobacteria</taxon>
        <taxon>Hyphomicrobiales</taxon>
        <taxon>Devosiaceae</taxon>
        <taxon>Paradevosia</taxon>
    </lineage>
</organism>
<gene>
    <name evidence="1" type="ORF">ML536_02740</name>
</gene>
<evidence type="ECO:0000313" key="2">
    <source>
        <dbReference type="Proteomes" id="UP001156140"/>
    </source>
</evidence>